<name>W1NJ48_AMBTC</name>
<evidence type="ECO:0000313" key="2">
    <source>
        <dbReference type="Proteomes" id="UP000017836"/>
    </source>
</evidence>
<evidence type="ECO:0000313" key="1">
    <source>
        <dbReference type="EMBL" id="ERM95496.1"/>
    </source>
</evidence>
<keyword evidence="2" id="KW-1185">Reference proteome</keyword>
<dbReference type="Gramene" id="ERM95496">
    <property type="protein sequence ID" value="ERM95496"/>
    <property type="gene ID" value="AMTR_s00151p00022910"/>
</dbReference>
<dbReference type="Proteomes" id="UP000017836">
    <property type="component" value="Unassembled WGS sequence"/>
</dbReference>
<dbReference type="AlphaFoldDB" id="W1NJ48"/>
<dbReference type="HOGENOM" id="CLU_1564994_0_0_1"/>
<sequence length="171" mass="18279">MVSPAPLPAPVSFIPLFTRLDHLSPSSSPHISQNLTKCPAAPPCHCSRLPSLCFQPPPLFAPRLLQPIVLSPSTNLQPIALSLSPSQPATSHQLPSPPSIILRSNFRHFLLQPPAAATSSLPSLHNYHHQLPVTSTLSSATLVPCSQVSGVAIPSRTIPVVRHFCPFHGTL</sequence>
<protein>
    <submittedName>
        <fullName evidence="1">Uncharacterized protein</fullName>
    </submittedName>
</protein>
<reference evidence="2" key="1">
    <citation type="journal article" date="2013" name="Science">
        <title>The Amborella genome and the evolution of flowering plants.</title>
        <authorList>
            <consortium name="Amborella Genome Project"/>
        </authorList>
    </citation>
    <scope>NUCLEOTIDE SEQUENCE [LARGE SCALE GENOMIC DNA]</scope>
</reference>
<proteinExistence type="predicted"/>
<accession>W1NJ48</accession>
<organism evidence="1 2">
    <name type="scientific">Amborella trichopoda</name>
    <dbReference type="NCBI Taxonomy" id="13333"/>
    <lineage>
        <taxon>Eukaryota</taxon>
        <taxon>Viridiplantae</taxon>
        <taxon>Streptophyta</taxon>
        <taxon>Embryophyta</taxon>
        <taxon>Tracheophyta</taxon>
        <taxon>Spermatophyta</taxon>
        <taxon>Magnoliopsida</taxon>
        <taxon>Amborellales</taxon>
        <taxon>Amborellaceae</taxon>
        <taxon>Amborella</taxon>
    </lineage>
</organism>
<dbReference type="EMBL" id="KI397475">
    <property type="protein sequence ID" value="ERM95496.1"/>
    <property type="molecule type" value="Genomic_DNA"/>
</dbReference>
<gene>
    <name evidence="1" type="ORF">AMTR_s00151p00022910</name>
</gene>